<dbReference type="Pfam" id="PF00172">
    <property type="entry name" value="Zn_clus"/>
    <property type="match status" value="1"/>
</dbReference>
<feature type="region of interest" description="Disordered" evidence="2">
    <location>
        <begin position="1"/>
        <end position="109"/>
    </location>
</feature>
<proteinExistence type="predicted"/>
<protein>
    <recommendedName>
        <fullName evidence="3">Zn(2)-C6 fungal-type domain-containing protein</fullName>
    </recommendedName>
</protein>
<dbReference type="PANTHER" id="PTHR47785">
    <property type="entry name" value="ZN(II)2CYS6 TRANSCRIPTION FACTOR (EUROFUNG)-RELATED-RELATED"/>
    <property type="match status" value="1"/>
</dbReference>
<dbReference type="EMBL" id="JAGTJR010000010">
    <property type="protein sequence ID" value="KAH7053086.1"/>
    <property type="molecule type" value="Genomic_DNA"/>
</dbReference>
<reference evidence="4 5" key="1">
    <citation type="journal article" date="2021" name="Nat. Commun.">
        <title>Genetic determinants of endophytism in the Arabidopsis root mycobiome.</title>
        <authorList>
            <person name="Mesny F."/>
            <person name="Miyauchi S."/>
            <person name="Thiergart T."/>
            <person name="Pickel B."/>
            <person name="Atanasova L."/>
            <person name="Karlsson M."/>
            <person name="Huettel B."/>
            <person name="Barry K.W."/>
            <person name="Haridas S."/>
            <person name="Chen C."/>
            <person name="Bauer D."/>
            <person name="Andreopoulos W."/>
            <person name="Pangilinan J."/>
            <person name="LaButti K."/>
            <person name="Riley R."/>
            <person name="Lipzen A."/>
            <person name="Clum A."/>
            <person name="Drula E."/>
            <person name="Henrissat B."/>
            <person name="Kohler A."/>
            <person name="Grigoriev I.V."/>
            <person name="Martin F.M."/>
            <person name="Hacquard S."/>
        </authorList>
    </citation>
    <scope>NUCLEOTIDE SEQUENCE [LARGE SCALE GENOMIC DNA]</scope>
    <source>
        <strain evidence="4 5">MPI-SDFR-AT-0080</strain>
    </source>
</reference>
<dbReference type="SUPFAM" id="SSF57701">
    <property type="entry name" value="Zn2/Cys6 DNA-binding domain"/>
    <property type="match status" value="1"/>
</dbReference>
<evidence type="ECO:0000256" key="2">
    <source>
        <dbReference type="SAM" id="MobiDB-lite"/>
    </source>
</evidence>
<keyword evidence="1" id="KW-0539">Nucleus</keyword>
<dbReference type="InterPro" id="IPR001138">
    <property type="entry name" value="Zn2Cys6_DnaBD"/>
</dbReference>
<dbReference type="CDD" id="cd12148">
    <property type="entry name" value="fungal_TF_MHR"/>
    <property type="match status" value="1"/>
</dbReference>
<evidence type="ECO:0000259" key="3">
    <source>
        <dbReference type="PROSITE" id="PS50048"/>
    </source>
</evidence>
<gene>
    <name evidence="4" type="ORF">B0J12DRAFT_44611</name>
</gene>
<feature type="domain" description="Zn(2)-C6 fungal-type" evidence="3">
    <location>
        <begin position="118"/>
        <end position="148"/>
    </location>
</feature>
<evidence type="ECO:0000313" key="4">
    <source>
        <dbReference type="EMBL" id="KAH7053086.1"/>
    </source>
</evidence>
<dbReference type="PROSITE" id="PS00463">
    <property type="entry name" value="ZN2_CY6_FUNGAL_1"/>
    <property type="match status" value="1"/>
</dbReference>
<keyword evidence="5" id="KW-1185">Reference proteome</keyword>
<feature type="compositionally biased region" description="Low complexity" evidence="2">
    <location>
        <begin position="31"/>
        <end position="73"/>
    </location>
</feature>
<organism evidence="4 5">
    <name type="scientific">Macrophomina phaseolina</name>
    <dbReference type="NCBI Taxonomy" id="35725"/>
    <lineage>
        <taxon>Eukaryota</taxon>
        <taxon>Fungi</taxon>
        <taxon>Dikarya</taxon>
        <taxon>Ascomycota</taxon>
        <taxon>Pezizomycotina</taxon>
        <taxon>Dothideomycetes</taxon>
        <taxon>Dothideomycetes incertae sedis</taxon>
        <taxon>Botryosphaeriales</taxon>
        <taxon>Botryosphaeriaceae</taxon>
        <taxon>Macrophomina</taxon>
    </lineage>
</organism>
<dbReference type="Gene3D" id="4.10.240.10">
    <property type="entry name" value="Zn(2)-C6 fungal-type DNA-binding domain"/>
    <property type="match status" value="1"/>
</dbReference>
<dbReference type="InterPro" id="IPR036864">
    <property type="entry name" value="Zn2-C6_fun-type_DNA-bd_sf"/>
</dbReference>
<sequence>MASGTGGPHWESRSLASSSLRPTADPGCGSGPPAALPPAAGAAVRGEVPGIAPRQQPQQQQAAALPNLANLLHPPEPPPPPKRKLPSQDSDNADEHGKRPRTTARTSRTYPRRRALVACEICRARKTKCDNQRPACGSCLALGSSCVYGDSAADHSSFDPASLAILERVNYAVSLLESQVNQPQPQAALSIPTAGTLDIAVDEAENGIALLELPVPASTSASHMLEWPIFGYRYDRTSLDAALFEGLPCRDTDSDEDVDIQTLRRTKKPGRGIRQEETPSLVHAFLENVHIKNPVLDATDLKKWAEEITERGFGWSAKSCLLLVACGLGVLSSPFGTTRVAASDGTSLSETEDYTTAETYYNESRKRTGLLSMSLLSAQCFFLSGVYEMYSMRPLQAWTSFNRAARVIQAYRFGTADPTTPKPSSTVSLEHRMYWSCLKSISEIREQLQLPPSGLASFDYPLFPTLPATASESLDPPLDTIYEKSWFYYLAEISSRRISNRILNAFYKHDNKSWLSANVESMVRMGHELESQVEQWSEHIPLPVGFTEADVPQEELAFFTRAREVHMSIFLYRPFLFLVIHGPDSVRRDPRVQLLADKCLRRCFQFSSSIGIKHRHHGAYFSGRNLLAIGLTILASVKSGRVRMPPVGEWESHLDHIFAYLKYWEDETPDFGRAKAILTDIWKEVVDVHA</sequence>
<name>A0ABQ8GGB7_9PEZI</name>
<dbReference type="PROSITE" id="PS50048">
    <property type="entry name" value="ZN2_CY6_FUNGAL_2"/>
    <property type="match status" value="1"/>
</dbReference>
<evidence type="ECO:0000256" key="1">
    <source>
        <dbReference type="ARBA" id="ARBA00023242"/>
    </source>
</evidence>
<dbReference type="CDD" id="cd00067">
    <property type="entry name" value="GAL4"/>
    <property type="match status" value="1"/>
</dbReference>
<dbReference type="PANTHER" id="PTHR47785:SF5">
    <property type="entry name" value="ZN(II)2CYS6 TRANSCRIPTION FACTOR (EUROFUNG)"/>
    <property type="match status" value="1"/>
</dbReference>
<dbReference type="SMART" id="SM00066">
    <property type="entry name" value="GAL4"/>
    <property type="match status" value="1"/>
</dbReference>
<accession>A0ABQ8GGB7</accession>
<comment type="caution">
    <text evidence="4">The sequence shown here is derived from an EMBL/GenBank/DDBJ whole genome shotgun (WGS) entry which is preliminary data.</text>
</comment>
<dbReference type="Proteomes" id="UP000774617">
    <property type="component" value="Unassembled WGS sequence"/>
</dbReference>
<evidence type="ECO:0000313" key="5">
    <source>
        <dbReference type="Proteomes" id="UP000774617"/>
    </source>
</evidence>
<dbReference type="InterPro" id="IPR053181">
    <property type="entry name" value="EcdB-like_regulator"/>
</dbReference>